<feature type="region of interest" description="Disordered" evidence="1">
    <location>
        <begin position="67"/>
        <end position="155"/>
    </location>
</feature>
<evidence type="ECO:0000256" key="1">
    <source>
        <dbReference type="SAM" id="MobiDB-lite"/>
    </source>
</evidence>
<gene>
    <name evidence="2" type="ORF">SAMN04488065_1408</name>
</gene>
<sequence>MGYACPVCETPQRDGEHLANHLAFTAMLHGDAHERWLDDHAPDWSEQGAAELAPVAVDHAEEVPHETVFEDTTDDHAHDAPSTASVETEALDPATLDGDASRILAEAREMTQAMLDAGDDTEDDTAADDTEDDTAADDTEDDTAADDTAADDNKA</sequence>
<name>A0A1H3X7U1_9EURY</name>
<organism evidence="2 3">
    <name type="scientific">Haloplanus vescus</name>
    <dbReference type="NCBI Taxonomy" id="555874"/>
    <lineage>
        <taxon>Archaea</taxon>
        <taxon>Methanobacteriati</taxon>
        <taxon>Methanobacteriota</taxon>
        <taxon>Stenosarchaea group</taxon>
        <taxon>Halobacteria</taxon>
        <taxon>Halobacteriales</taxon>
        <taxon>Haloferacaceae</taxon>
        <taxon>Haloplanus</taxon>
    </lineage>
</organism>
<dbReference type="AlphaFoldDB" id="A0A1H3X7U1"/>
<dbReference type="InterPro" id="IPR043833">
    <property type="entry name" value="DUF5810"/>
</dbReference>
<feature type="compositionally biased region" description="Basic and acidic residues" evidence="1">
    <location>
        <begin position="67"/>
        <end position="79"/>
    </location>
</feature>
<dbReference type="Proteomes" id="UP000236755">
    <property type="component" value="Unassembled WGS sequence"/>
</dbReference>
<accession>A0A1H3X7U1</accession>
<reference evidence="2 3" key="1">
    <citation type="submission" date="2016-10" db="EMBL/GenBank/DDBJ databases">
        <authorList>
            <person name="de Groot N.N."/>
        </authorList>
    </citation>
    <scope>NUCLEOTIDE SEQUENCE [LARGE SCALE GENOMIC DNA]</scope>
    <source>
        <strain evidence="2 3">CGMCC 1.8712</strain>
    </source>
</reference>
<keyword evidence="3" id="KW-1185">Reference proteome</keyword>
<dbReference type="RefSeq" id="WP_176791193.1">
    <property type="nucleotide sequence ID" value="NZ_FNQT01000001.1"/>
</dbReference>
<dbReference type="STRING" id="555874.SAMN04488065_1408"/>
<feature type="compositionally biased region" description="Acidic residues" evidence="1">
    <location>
        <begin position="117"/>
        <end position="155"/>
    </location>
</feature>
<protein>
    <submittedName>
        <fullName evidence="2">Uncharacterized protein</fullName>
    </submittedName>
</protein>
<dbReference type="Pfam" id="PF19126">
    <property type="entry name" value="DUF5810"/>
    <property type="match status" value="1"/>
</dbReference>
<dbReference type="OrthoDB" id="342503at2157"/>
<evidence type="ECO:0000313" key="3">
    <source>
        <dbReference type="Proteomes" id="UP000236755"/>
    </source>
</evidence>
<dbReference type="EMBL" id="FNQT01000001">
    <property type="protein sequence ID" value="SDZ95467.1"/>
    <property type="molecule type" value="Genomic_DNA"/>
</dbReference>
<evidence type="ECO:0000313" key="2">
    <source>
        <dbReference type="EMBL" id="SDZ95467.1"/>
    </source>
</evidence>
<proteinExistence type="predicted"/>